<dbReference type="SUPFAM" id="SSF117856">
    <property type="entry name" value="AF0104/ALDC/Ptd012-like"/>
    <property type="match status" value="1"/>
</dbReference>
<dbReference type="PROSITE" id="PS51742">
    <property type="entry name" value="PPC"/>
    <property type="match status" value="1"/>
</dbReference>
<feature type="compositionally biased region" description="Low complexity" evidence="5">
    <location>
        <begin position="10"/>
        <end position="22"/>
    </location>
</feature>
<evidence type="ECO:0000256" key="5">
    <source>
        <dbReference type="SAM" id="MobiDB-lite"/>
    </source>
</evidence>
<dbReference type="CDD" id="cd11378">
    <property type="entry name" value="DUF296"/>
    <property type="match status" value="1"/>
</dbReference>
<evidence type="ECO:0000313" key="7">
    <source>
        <dbReference type="EMBL" id="KAL2549150.1"/>
    </source>
</evidence>
<accession>A0ABD1WHH9</accession>
<dbReference type="PANTHER" id="PTHR31500:SF68">
    <property type="entry name" value="AT-HOOK MOTIF NUCLEAR-LOCALIZED PROTEIN 14"/>
    <property type="match status" value="1"/>
</dbReference>
<organism evidence="7 8">
    <name type="scientific">Forsythia ovata</name>
    <dbReference type="NCBI Taxonomy" id="205694"/>
    <lineage>
        <taxon>Eukaryota</taxon>
        <taxon>Viridiplantae</taxon>
        <taxon>Streptophyta</taxon>
        <taxon>Embryophyta</taxon>
        <taxon>Tracheophyta</taxon>
        <taxon>Spermatophyta</taxon>
        <taxon>Magnoliopsida</taxon>
        <taxon>eudicotyledons</taxon>
        <taxon>Gunneridae</taxon>
        <taxon>Pentapetalae</taxon>
        <taxon>asterids</taxon>
        <taxon>lamiids</taxon>
        <taxon>Lamiales</taxon>
        <taxon>Oleaceae</taxon>
        <taxon>Forsythieae</taxon>
        <taxon>Forsythia</taxon>
    </lineage>
</organism>
<evidence type="ECO:0000256" key="4">
    <source>
        <dbReference type="RuleBase" id="RU367031"/>
    </source>
</evidence>
<feature type="region of interest" description="Disordered" evidence="5">
    <location>
        <begin position="1"/>
        <end position="89"/>
    </location>
</feature>
<evidence type="ECO:0000313" key="8">
    <source>
        <dbReference type="Proteomes" id="UP001604277"/>
    </source>
</evidence>
<dbReference type="GO" id="GO:0005634">
    <property type="term" value="C:nucleus"/>
    <property type="evidence" value="ECO:0007669"/>
    <property type="project" value="UniProtKB-SubCell"/>
</dbReference>
<dbReference type="EMBL" id="JBFOLJ010000003">
    <property type="protein sequence ID" value="KAL2549150.1"/>
    <property type="molecule type" value="Genomic_DNA"/>
</dbReference>
<dbReference type="Proteomes" id="UP001604277">
    <property type="component" value="Unassembled WGS sequence"/>
</dbReference>
<dbReference type="Gene3D" id="3.30.1330.80">
    <property type="entry name" value="Hypothetical protein, similar to alpha- acetolactate decarboxylase, domain 2"/>
    <property type="match status" value="1"/>
</dbReference>
<gene>
    <name evidence="7" type="ORF">Fot_10680</name>
</gene>
<comment type="function">
    <text evidence="4">Transcription factor that specifically binds AT-rich DNA sequences related to the nuclear matrix attachment regions (MARs).</text>
</comment>
<comment type="domain">
    <text evidence="4">The PPC domain mediates interactions between AHL proteins.</text>
</comment>
<keyword evidence="8" id="KW-1185">Reference proteome</keyword>
<protein>
    <recommendedName>
        <fullName evidence="4">AT-hook motif nuclear-localized protein</fullName>
    </recommendedName>
</protein>
<keyword evidence="2 4" id="KW-0238">DNA-binding</keyword>
<reference evidence="8" key="1">
    <citation type="submission" date="2024-07" db="EMBL/GenBank/DDBJ databases">
        <title>Two chromosome-level genome assemblies of Korean endemic species Abeliophyllum distichum and Forsythia ovata (Oleaceae).</title>
        <authorList>
            <person name="Jang H."/>
        </authorList>
    </citation>
    <scope>NUCLEOTIDE SEQUENCE [LARGE SCALE GENOMIC DNA]</scope>
</reference>
<comment type="caution">
    <text evidence="7">The sequence shown here is derived from an EMBL/GenBank/DDBJ whole genome shotgun (WGS) entry which is preliminary data.</text>
</comment>
<evidence type="ECO:0000259" key="6">
    <source>
        <dbReference type="PROSITE" id="PS51742"/>
    </source>
</evidence>
<comment type="subcellular location">
    <subcellularLocation>
        <location evidence="4">Nucleus</location>
    </subcellularLocation>
</comment>
<dbReference type="InterPro" id="IPR005175">
    <property type="entry name" value="PPC_dom"/>
</dbReference>
<sequence length="332" mass="34453">MEPNNDSIGLSSYYHHSQLHHQTPPPPPPTSAAAVTTNSFPNNGVVPNSTTTNNSGLVYPHTVPSAVSSPLETVKRKRGRPRKYGTPEQAAAAKRLSGLASSAASPKKRGQGLAAAVTIGSSASSSYSSKKSQLAAFGIVGQGFTPHIITVAAREDVGQKIMSFVQQCKREICIMSASGSVSNACLHQPATSGGSVTYEGLFDILSLSGSYTCTELGGRTGGLRVCLSSAEGHIIGGGVGGPLTAAGPIQVIVGTFLIDTKKDVTGKSLSPIGGASASSLSFRSPVDSPHQIVGGSQYMIQHQSMQLAPSHAMEWRDAHLSPENGDYERIQD</sequence>
<dbReference type="InterPro" id="IPR039605">
    <property type="entry name" value="AHL"/>
</dbReference>
<keyword evidence="4" id="KW-0539">Nucleus</keyword>
<feature type="domain" description="PPC" evidence="6">
    <location>
        <begin position="140"/>
        <end position="280"/>
    </location>
</feature>
<keyword evidence="3 4" id="KW-0804">Transcription</keyword>
<feature type="compositionally biased region" description="Polar residues" evidence="5">
    <location>
        <begin position="33"/>
        <end position="56"/>
    </location>
</feature>
<name>A0ABD1WHH9_9LAMI</name>
<dbReference type="AlphaFoldDB" id="A0ABD1WHH9"/>
<dbReference type="Pfam" id="PF03479">
    <property type="entry name" value="PCC"/>
    <property type="match status" value="1"/>
</dbReference>
<evidence type="ECO:0000256" key="3">
    <source>
        <dbReference type="ARBA" id="ARBA00023163"/>
    </source>
</evidence>
<proteinExistence type="predicted"/>
<evidence type="ECO:0000256" key="1">
    <source>
        <dbReference type="ARBA" id="ARBA00023015"/>
    </source>
</evidence>
<dbReference type="PANTHER" id="PTHR31500">
    <property type="entry name" value="AT-HOOK MOTIF NUCLEAR-LOCALIZED PROTEIN 9"/>
    <property type="match status" value="1"/>
</dbReference>
<dbReference type="GO" id="GO:0003680">
    <property type="term" value="F:minor groove of adenine-thymine-rich DNA binding"/>
    <property type="evidence" value="ECO:0007669"/>
    <property type="project" value="UniProtKB-UniRule"/>
</dbReference>
<evidence type="ECO:0000256" key="2">
    <source>
        <dbReference type="ARBA" id="ARBA00023125"/>
    </source>
</evidence>
<keyword evidence="1 4" id="KW-0805">Transcription regulation</keyword>